<dbReference type="Pfam" id="PF00202">
    <property type="entry name" value="Aminotran_3"/>
    <property type="match status" value="1"/>
</dbReference>
<dbReference type="PANTHER" id="PTHR43713:SF3">
    <property type="entry name" value="GLUTAMATE-1-SEMIALDEHYDE 2,1-AMINOMUTASE 1, CHLOROPLASTIC-RELATED"/>
    <property type="match status" value="1"/>
</dbReference>
<dbReference type="PANTHER" id="PTHR43713">
    <property type="entry name" value="GLUTAMATE-1-SEMIALDEHYDE 2,1-AMINOMUTASE"/>
    <property type="match status" value="1"/>
</dbReference>
<dbReference type="EMBL" id="JADEYP010000003">
    <property type="protein sequence ID" value="MCA5004085.1"/>
    <property type="molecule type" value="Genomic_DNA"/>
</dbReference>
<dbReference type="SUPFAM" id="SSF53383">
    <property type="entry name" value="PLP-dependent transferases"/>
    <property type="match status" value="1"/>
</dbReference>
<dbReference type="InterPro" id="IPR015421">
    <property type="entry name" value="PyrdxlP-dep_Trfase_major"/>
</dbReference>
<dbReference type="GO" id="GO:0008483">
    <property type="term" value="F:transaminase activity"/>
    <property type="evidence" value="ECO:0007669"/>
    <property type="project" value="UniProtKB-KW"/>
</dbReference>
<organism evidence="3 4">
    <name type="scientific">Sphingobacterium bovistauri</name>
    <dbReference type="NCBI Taxonomy" id="2781959"/>
    <lineage>
        <taxon>Bacteria</taxon>
        <taxon>Pseudomonadati</taxon>
        <taxon>Bacteroidota</taxon>
        <taxon>Sphingobacteriia</taxon>
        <taxon>Sphingobacteriales</taxon>
        <taxon>Sphingobacteriaceae</taxon>
        <taxon>Sphingobacterium</taxon>
    </lineage>
</organism>
<sequence>MVNSKVIIITQARIGSSRFPGKVLQPLGDGTLLSTHLYRLKESKTADQIIVATTNEPDAYKIEEIAVKSGVKTYQGSLTDVLDRFYNAAKPYSPDYVVRVTSDCPLIDASLLDNIVKKTIDGGYDYGANIFTESYPDGQDIEVFTFSALEKAWRETTLISDREHVTPYIRNNSTFKGGDLFVSSDFPALTNFNHVRMTVDEPNDLDAISILVDRLGVNDTWLNYANFIHNNIDLFSNQRILRNEGFLNSIKQDFNMGKGQELYKKAKMLIPGGTMLLSKRPEMFLPDFWPAYYSKTAGCRVWDLDGKEYRDMSIMGVGTNTLGYSHIEVDEAVMNVVKTGNMSTLNCPEEVYLAEKLIEINPWADMVRFARSGGEANAIAIRIARAAAGKDNVAICGYHGWHDWYLSVNHNDSADGLSNHLLPGLNPMGVPLNLKNSVYPFHYNNFEELKKIVMEKNIGVIKMEVVRNMGPEDDFLHKVRKLATENGIVLIFDECTSGFRETYGGLFKKYGVEPDLTVFGKTISNGYALTAIVGKREIMDAAQKTFISSTFWTERIGPTAALKALEVMEREKSWEVITAIGNGVREGWAEISQRHGLEISISGLPALSTYSFNSPDSQKYKTYLTQEMLQKGFLASTNFYACMAHKEKDIEEYFDALDGIYHIISKCEKGNEDIDRLLWGGVSHSGFSRLN</sequence>
<dbReference type="Gene3D" id="3.90.1150.10">
    <property type="entry name" value="Aspartate Aminotransferase, domain 1"/>
    <property type="match status" value="1"/>
</dbReference>
<comment type="caution">
    <text evidence="3">The sequence shown here is derived from an EMBL/GenBank/DDBJ whole genome shotgun (WGS) entry which is preliminary data.</text>
</comment>
<protein>
    <submittedName>
        <fullName evidence="3">Aminotransferase class III-fold pyridoxal phosphate-dependent enzyme</fullName>
    </submittedName>
</protein>
<dbReference type="InterPro" id="IPR029044">
    <property type="entry name" value="Nucleotide-diphossugar_trans"/>
</dbReference>
<dbReference type="InterPro" id="IPR003329">
    <property type="entry name" value="Cytidylyl_trans"/>
</dbReference>
<dbReference type="Pfam" id="PF02348">
    <property type="entry name" value="CTP_transf_3"/>
    <property type="match status" value="1"/>
</dbReference>
<evidence type="ECO:0000313" key="4">
    <source>
        <dbReference type="Proteomes" id="UP001165302"/>
    </source>
</evidence>
<dbReference type="SUPFAM" id="SSF53448">
    <property type="entry name" value="Nucleotide-diphospho-sugar transferases"/>
    <property type="match status" value="1"/>
</dbReference>
<reference evidence="3" key="1">
    <citation type="submission" date="2020-10" db="EMBL/GenBank/DDBJ databases">
        <authorList>
            <person name="Lu T."/>
            <person name="Wang Q."/>
            <person name="Han X."/>
        </authorList>
    </citation>
    <scope>NUCLEOTIDE SEQUENCE</scope>
    <source>
        <strain evidence="3">WQ 366</strain>
    </source>
</reference>
<dbReference type="Proteomes" id="UP001165302">
    <property type="component" value="Unassembled WGS sequence"/>
</dbReference>
<dbReference type="CDD" id="cd02518">
    <property type="entry name" value="GT2_SpsF"/>
    <property type="match status" value="1"/>
</dbReference>
<dbReference type="Gene3D" id="3.40.640.10">
    <property type="entry name" value="Type I PLP-dependent aspartate aminotransferase-like (Major domain)"/>
    <property type="match status" value="1"/>
</dbReference>
<keyword evidence="3" id="KW-0032">Aminotransferase</keyword>
<evidence type="ECO:0000256" key="1">
    <source>
        <dbReference type="ARBA" id="ARBA00001933"/>
    </source>
</evidence>
<dbReference type="InterPro" id="IPR015424">
    <property type="entry name" value="PyrdxlP-dep_Trfase"/>
</dbReference>
<keyword evidence="4" id="KW-1185">Reference proteome</keyword>
<evidence type="ECO:0000256" key="2">
    <source>
        <dbReference type="ARBA" id="ARBA00022898"/>
    </source>
</evidence>
<comment type="cofactor">
    <cofactor evidence="1">
        <name>pyridoxal 5'-phosphate</name>
        <dbReference type="ChEBI" id="CHEBI:597326"/>
    </cofactor>
</comment>
<name>A0ABS7Z1P9_9SPHI</name>
<dbReference type="InterPro" id="IPR005814">
    <property type="entry name" value="Aminotrans_3"/>
</dbReference>
<dbReference type="Gene3D" id="3.90.550.10">
    <property type="entry name" value="Spore Coat Polysaccharide Biosynthesis Protein SpsA, Chain A"/>
    <property type="match status" value="1"/>
</dbReference>
<keyword evidence="2" id="KW-0663">Pyridoxal phosphate</keyword>
<keyword evidence="3" id="KW-0808">Transferase</keyword>
<dbReference type="InterPro" id="IPR015422">
    <property type="entry name" value="PyrdxlP-dep_Trfase_small"/>
</dbReference>
<dbReference type="RefSeq" id="WP_225551418.1">
    <property type="nucleotide sequence ID" value="NZ_JADEYP010000003.1"/>
</dbReference>
<gene>
    <name evidence="3" type="ORF">IPZ78_02825</name>
</gene>
<proteinExistence type="predicted"/>
<evidence type="ECO:0000313" key="3">
    <source>
        <dbReference type="EMBL" id="MCA5004085.1"/>
    </source>
</evidence>
<accession>A0ABS7Z1P9</accession>